<dbReference type="EMBL" id="JACHHU010000003">
    <property type="protein sequence ID" value="MBB6542278.1"/>
    <property type="molecule type" value="Genomic_DNA"/>
</dbReference>
<accession>A0A7X0TSL5</accession>
<feature type="transmembrane region" description="Helical" evidence="1">
    <location>
        <begin position="6"/>
        <end position="25"/>
    </location>
</feature>
<dbReference type="AlphaFoldDB" id="A0A7X0TSL5"/>
<comment type="caution">
    <text evidence="2">The sequence shown here is derived from an EMBL/GenBank/DDBJ whole genome shotgun (WGS) entry which is preliminary data.</text>
</comment>
<keyword evidence="1" id="KW-0472">Membrane</keyword>
<keyword evidence="1" id="KW-1133">Transmembrane helix</keyword>
<proteinExistence type="predicted"/>
<reference evidence="2 3" key="1">
    <citation type="submission" date="2020-08" db="EMBL/GenBank/DDBJ databases">
        <title>Genomic Encyclopedia of Type Strains, Phase IV (KMG-IV): sequencing the most valuable type-strain genomes for metagenomic binning, comparative biology and taxonomic classification.</title>
        <authorList>
            <person name="Goeker M."/>
        </authorList>
    </citation>
    <scope>NUCLEOTIDE SEQUENCE [LARGE SCALE GENOMIC DNA]</scope>
    <source>
        <strain evidence="2 3">DSM 26287</strain>
    </source>
</reference>
<sequence>MSIVTAIVSSLVSGILFGLIMAWYYQYSAKENNLSDWQQL</sequence>
<keyword evidence="1" id="KW-0812">Transmembrane</keyword>
<dbReference type="Proteomes" id="UP000537141">
    <property type="component" value="Unassembled WGS sequence"/>
</dbReference>
<keyword evidence="3" id="KW-1185">Reference proteome</keyword>
<evidence type="ECO:0000256" key="1">
    <source>
        <dbReference type="SAM" id="Phobius"/>
    </source>
</evidence>
<gene>
    <name evidence="2" type="ORF">HNQ55_000756</name>
</gene>
<protein>
    <submittedName>
        <fullName evidence="2">Uncharacterized protein</fullName>
    </submittedName>
</protein>
<evidence type="ECO:0000313" key="3">
    <source>
        <dbReference type="Proteomes" id="UP000537141"/>
    </source>
</evidence>
<dbReference type="InterPro" id="IPR045644">
    <property type="entry name" value="DUF6404"/>
</dbReference>
<name>A0A7X0TSL5_9GAMM</name>
<organism evidence="2 3">
    <name type="scientific">Thalassotalea piscium</name>
    <dbReference type="NCBI Taxonomy" id="1230533"/>
    <lineage>
        <taxon>Bacteria</taxon>
        <taxon>Pseudomonadati</taxon>
        <taxon>Pseudomonadota</taxon>
        <taxon>Gammaproteobacteria</taxon>
        <taxon>Alteromonadales</taxon>
        <taxon>Colwelliaceae</taxon>
        <taxon>Thalassotalea</taxon>
    </lineage>
</organism>
<dbReference type="Pfam" id="PF19942">
    <property type="entry name" value="DUF6404"/>
    <property type="match status" value="1"/>
</dbReference>
<evidence type="ECO:0000313" key="2">
    <source>
        <dbReference type="EMBL" id="MBB6542278.1"/>
    </source>
</evidence>